<dbReference type="Pfam" id="PF08284">
    <property type="entry name" value="RVP_2"/>
    <property type="match status" value="1"/>
</dbReference>
<sequence length="102" mass="11196">MPEELPDLTDVIIELDESQEVQEVICLSALSRNSQGINSILVSGVVKNRKLTVLVDSGSTHIFIDEQTVIDSGYVVVYSSPMKVTVADGNYMMCYTTCAEFT</sequence>
<dbReference type="GO" id="GO:0004190">
    <property type="term" value="F:aspartic-type endopeptidase activity"/>
    <property type="evidence" value="ECO:0007669"/>
    <property type="project" value="InterPro"/>
</dbReference>
<comment type="caution">
    <text evidence="1">The sequence shown here is derived from an EMBL/GenBank/DDBJ whole genome shotgun (WGS) entry which is preliminary data.</text>
</comment>
<accession>A0A2G3AGT8</accession>
<dbReference type="PROSITE" id="PS00141">
    <property type="entry name" value="ASP_PROTEASE"/>
    <property type="match status" value="1"/>
</dbReference>
<dbReference type="InterPro" id="IPR001969">
    <property type="entry name" value="Aspartic_peptidase_AS"/>
</dbReference>
<dbReference type="Gene3D" id="2.40.70.10">
    <property type="entry name" value="Acid Proteases"/>
    <property type="match status" value="1"/>
</dbReference>
<organism evidence="1 2">
    <name type="scientific">Capsicum annuum</name>
    <name type="common">Capsicum pepper</name>
    <dbReference type="NCBI Taxonomy" id="4072"/>
    <lineage>
        <taxon>Eukaryota</taxon>
        <taxon>Viridiplantae</taxon>
        <taxon>Streptophyta</taxon>
        <taxon>Embryophyta</taxon>
        <taxon>Tracheophyta</taxon>
        <taxon>Spermatophyta</taxon>
        <taxon>Magnoliopsida</taxon>
        <taxon>eudicotyledons</taxon>
        <taxon>Gunneridae</taxon>
        <taxon>Pentapetalae</taxon>
        <taxon>asterids</taxon>
        <taxon>lamiids</taxon>
        <taxon>Solanales</taxon>
        <taxon>Solanaceae</taxon>
        <taxon>Solanoideae</taxon>
        <taxon>Capsiceae</taxon>
        <taxon>Capsicum</taxon>
    </lineage>
</organism>
<dbReference type="Gramene" id="PHT93449">
    <property type="protein sequence ID" value="PHT93449"/>
    <property type="gene ID" value="T459_01331"/>
</dbReference>
<name>A0A2G3AGT8_CAPAN</name>
<protein>
    <submittedName>
        <fullName evidence="1">Uncharacterized protein</fullName>
    </submittedName>
</protein>
<evidence type="ECO:0000313" key="1">
    <source>
        <dbReference type="EMBL" id="PHT93449.1"/>
    </source>
</evidence>
<dbReference type="AlphaFoldDB" id="A0A2G3AGT8"/>
<reference evidence="1 2" key="1">
    <citation type="journal article" date="2014" name="Nat. Genet.">
        <title>Genome sequence of the hot pepper provides insights into the evolution of pungency in Capsicum species.</title>
        <authorList>
            <person name="Kim S."/>
            <person name="Park M."/>
            <person name="Yeom S.I."/>
            <person name="Kim Y.M."/>
            <person name="Lee J.M."/>
            <person name="Lee H.A."/>
            <person name="Seo E."/>
            <person name="Choi J."/>
            <person name="Cheong K."/>
            <person name="Kim K.T."/>
            <person name="Jung K."/>
            <person name="Lee G.W."/>
            <person name="Oh S.K."/>
            <person name="Bae C."/>
            <person name="Kim S.B."/>
            <person name="Lee H.Y."/>
            <person name="Kim S.Y."/>
            <person name="Kim M.S."/>
            <person name="Kang B.C."/>
            <person name="Jo Y.D."/>
            <person name="Yang H.B."/>
            <person name="Jeong H.J."/>
            <person name="Kang W.H."/>
            <person name="Kwon J.K."/>
            <person name="Shin C."/>
            <person name="Lim J.Y."/>
            <person name="Park J.H."/>
            <person name="Huh J.H."/>
            <person name="Kim J.S."/>
            <person name="Kim B.D."/>
            <person name="Cohen O."/>
            <person name="Paran I."/>
            <person name="Suh M.C."/>
            <person name="Lee S.B."/>
            <person name="Kim Y.K."/>
            <person name="Shin Y."/>
            <person name="Noh S.J."/>
            <person name="Park J."/>
            <person name="Seo Y.S."/>
            <person name="Kwon S.Y."/>
            <person name="Kim H.A."/>
            <person name="Park J.M."/>
            <person name="Kim H.J."/>
            <person name="Choi S.B."/>
            <person name="Bosland P.W."/>
            <person name="Reeves G."/>
            <person name="Jo S.H."/>
            <person name="Lee B.W."/>
            <person name="Cho H.T."/>
            <person name="Choi H.S."/>
            <person name="Lee M.S."/>
            <person name="Yu Y."/>
            <person name="Do Choi Y."/>
            <person name="Park B.S."/>
            <person name="van Deynze A."/>
            <person name="Ashrafi H."/>
            <person name="Hill T."/>
            <person name="Kim W.T."/>
            <person name="Pai H.S."/>
            <person name="Ahn H.K."/>
            <person name="Yeam I."/>
            <person name="Giovannoni J.J."/>
            <person name="Rose J.K."/>
            <person name="Sorensen I."/>
            <person name="Lee S.J."/>
            <person name="Kim R.W."/>
            <person name="Choi I.Y."/>
            <person name="Choi B.S."/>
            <person name="Lim J.S."/>
            <person name="Lee Y.H."/>
            <person name="Choi D."/>
        </authorList>
    </citation>
    <scope>NUCLEOTIDE SEQUENCE [LARGE SCALE GENOMIC DNA]</scope>
    <source>
        <strain evidence="2">cv. CM334</strain>
    </source>
</reference>
<dbReference type="Proteomes" id="UP000222542">
    <property type="component" value="Unassembled WGS sequence"/>
</dbReference>
<keyword evidence="2" id="KW-1185">Reference proteome</keyword>
<proteinExistence type="predicted"/>
<dbReference type="EMBL" id="AYRZ02000001">
    <property type="protein sequence ID" value="PHT93449.1"/>
    <property type="molecule type" value="Genomic_DNA"/>
</dbReference>
<gene>
    <name evidence="1" type="ORF">T459_01331</name>
</gene>
<dbReference type="CDD" id="cd00303">
    <property type="entry name" value="retropepsin_like"/>
    <property type="match status" value="1"/>
</dbReference>
<evidence type="ECO:0000313" key="2">
    <source>
        <dbReference type="Proteomes" id="UP000222542"/>
    </source>
</evidence>
<dbReference type="InterPro" id="IPR021109">
    <property type="entry name" value="Peptidase_aspartic_dom_sf"/>
</dbReference>
<dbReference type="GO" id="GO:0006508">
    <property type="term" value="P:proteolysis"/>
    <property type="evidence" value="ECO:0007669"/>
    <property type="project" value="InterPro"/>
</dbReference>
<reference evidence="1 2" key="2">
    <citation type="journal article" date="2017" name="Genome Biol.">
        <title>New reference genome sequences of hot pepper reveal the massive evolution of plant disease-resistance genes by retroduplication.</title>
        <authorList>
            <person name="Kim S."/>
            <person name="Park J."/>
            <person name="Yeom S.I."/>
            <person name="Kim Y.M."/>
            <person name="Seo E."/>
            <person name="Kim K.T."/>
            <person name="Kim M.S."/>
            <person name="Lee J.M."/>
            <person name="Cheong K."/>
            <person name="Shin H.S."/>
            <person name="Kim S.B."/>
            <person name="Han K."/>
            <person name="Lee J."/>
            <person name="Park M."/>
            <person name="Lee H.A."/>
            <person name="Lee H.Y."/>
            <person name="Lee Y."/>
            <person name="Oh S."/>
            <person name="Lee J.H."/>
            <person name="Choi E."/>
            <person name="Choi E."/>
            <person name="Lee S.E."/>
            <person name="Jeon J."/>
            <person name="Kim H."/>
            <person name="Choi G."/>
            <person name="Song H."/>
            <person name="Lee J."/>
            <person name="Lee S.C."/>
            <person name="Kwon J.K."/>
            <person name="Lee H.Y."/>
            <person name="Koo N."/>
            <person name="Hong Y."/>
            <person name="Kim R.W."/>
            <person name="Kang W.H."/>
            <person name="Huh J.H."/>
            <person name="Kang B.C."/>
            <person name="Yang T.J."/>
            <person name="Lee Y.H."/>
            <person name="Bennetzen J.L."/>
            <person name="Choi D."/>
        </authorList>
    </citation>
    <scope>NUCLEOTIDE SEQUENCE [LARGE SCALE GENOMIC DNA]</scope>
    <source>
        <strain evidence="2">cv. CM334</strain>
    </source>
</reference>